<evidence type="ECO:0000256" key="6">
    <source>
        <dbReference type="ARBA" id="ARBA00022840"/>
    </source>
</evidence>
<keyword evidence="7" id="KW-1278">Translocase</keyword>
<evidence type="ECO:0000256" key="7">
    <source>
        <dbReference type="ARBA" id="ARBA00022967"/>
    </source>
</evidence>
<evidence type="ECO:0000259" key="9">
    <source>
        <dbReference type="PROSITE" id="PS50893"/>
    </source>
</evidence>
<dbReference type="Pfam" id="PF00005">
    <property type="entry name" value="ABC_tran"/>
    <property type="match status" value="1"/>
</dbReference>
<comment type="subcellular location">
    <subcellularLocation>
        <location evidence="1">Cell membrane</location>
        <topology evidence="1">Peripheral membrane protein</topology>
    </subcellularLocation>
</comment>
<evidence type="ECO:0000256" key="8">
    <source>
        <dbReference type="ARBA" id="ARBA00023136"/>
    </source>
</evidence>
<keyword evidence="8" id="KW-0472">Membrane</keyword>
<proteinExistence type="inferred from homology"/>
<dbReference type="Proteomes" id="UP000001968">
    <property type="component" value="Chromosome"/>
</dbReference>
<accession>Q0AVK8</accession>
<dbReference type="InterPro" id="IPR017871">
    <property type="entry name" value="ABC_transporter-like_CS"/>
</dbReference>
<dbReference type="STRING" id="335541.Swol_1949"/>
<dbReference type="HOGENOM" id="CLU_000604_1_22_9"/>
<sequence length="276" mass="30743">MDGRIELIDVTKEYKHAGSPPVSALNCVNLSIRQGEFVGMVGLNASGKTTLARMLNGLILPSRGKVLVNGLDTADLAQKKEIRRLVGMVFQNPDNQIINPIVEEEVAFAAENLNLSPAEVRRRVDWALEVSGLADLRHHAPQMLSGGQKQRLAVAAVLVMQPSYLVLDEPTSMLDEDGRYELIKTLQDLNWHQRLSIIMISHRMEEVAPAERIIVLHQGTVYLDGPPAEVFRSPRFALAGLKPPPIARLTNNLLRQGHQIDDRIVTLEQMVEFLCR</sequence>
<dbReference type="eggNOG" id="COG1122">
    <property type="taxonomic scope" value="Bacteria"/>
</dbReference>
<evidence type="ECO:0000313" key="11">
    <source>
        <dbReference type="Proteomes" id="UP000001968"/>
    </source>
</evidence>
<feature type="domain" description="ABC transporter" evidence="9">
    <location>
        <begin position="5"/>
        <end position="243"/>
    </location>
</feature>
<dbReference type="InterPro" id="IPR050095">
    <property type="entry name" value="ECF_ABC_transporter_ATP-bd"/>
</dbReference>
<evidence type="ECO:0000256" key="5">
    <source>
        <dbReference type="ARBA" id="ARBA00022741"/>
    </source>
</evidence>
<dbReference type="EMBL" id="CP000448">
    <property type="protein sequence ID" value="ABI69246.1"/>
    <property type="molecule type" value="Genomic_DNA"/>
</dbReference>
<organism evidence="10 11">
    <name type="scientific">Syntrophomonas wolfei subsp. wolfei (strain DSM 2245B / Goettingen)</name>
    <dbReference type="NCBI Taxonomy" id="335541"/>
    <lineage>
        <taxon>Bacteria</taxon>
        <taxon>Bacillati</taxon>
        <taxon>Bacillota</taxon>
        <taxon>Clostridia</taxon>
        <taxon>Eubacteriales</taxon>
        <taxon>Syntrophomonadaceae</taxon>
        <taxon>Syntrophomonas</taxon>
    </lineage>
</organism>
<gene>
    <name evidence="10" type="ordered locus">Swol_1949</name>
</gene>
<keyword evidence="11" id="KW-1185">Reference proteome</keyword>
<protein>
    <submittedName>
        <fullName evidence="10">ABC-type cobalt transport system, ATPase component</fullName>
    </submittedName>
</protein>
<dbReference type="AlphaFoldDB" id="Q0AVK8"/>
<dbReference type="RefSeq" id="WP_011641339.1">
    <property type="nucleotide sequence ID" value="NC_008346.1"/>
</dbReference>
<evidence type="ECO:0000256" key="3">
    <source>
        <dbReference type="ARBA" id="ARBA00022448"/>
    </source>
</evidence>
<keyword evidence="4" id="KW-1003">Cell membrane</keyword>
<dbReference type="SMART" id="SM00382">
    <property type="entry name" value="AAA"/>
    <property type="match status" value="1"/>
</dbReference>
<dbReference type="SUPFAM" id="SSF52540">
    <property type="entry name" value="P-loop containing nucleoside triphosphate hydrolases"/>
    <property type="match status" value="1"/>
</dbReference>
<keyword evidence="3" id="KW-0813">Transport</keyword>
<keyword evidence="5" id="KW-0547">Nucleotide-binding</keyword>
<dbReference type="PANTHER" id="PTHR43553:SF24">
    <property type="entry name" value="ENERGY-COUPLING FACTOR TRANSPORTER ATP-BINDING PROTEIN ECFA1"/>
    <property type="match status" value="1"/>
</dbReference>
<dbReference type="PANTHER" id="PTHR43553">
    <property type="entry name" value="HEAVY METAL TRANSPORTER"/>
    <property type="match status" value="1"/>
</dbReference>
<evidence type="ECO:0000256" key="1">
    <source>
        <dbReference type="ARBA" id="ARBA00004202"/>
    </source>
</evidence>
<evidence type="ECO:0000256" key="4">
    <source>
        <dbReference type="ARBA" id="ARBA00022475"/>
    </source>
</evidence>
<dbReference type="InterPro" id="IPR003593">
    <property type="entry name" value="AAA+_ATPase"/>
</dbReference>
<name>Q0AVK8_SYNWW</name>
<dbReference type="GO" id="GO:0042626">
    <property type="term" value="F:ATPase-coupled transmembrane transporter activity"/>
    <property type="evidence" value="ECO:0007669"/>
    <property type="project" value="TreeGrafter"/>
</dbReference>
<dbReference type="GO" id="GO:0043190">
    <property type="term" value="C:ATP-binding cassette (ABC) transporter complex"/>
    <property type="evidence" value="ECO:0007669"/>
    <property type="project" value="TreeGrafter"/>
</dbReference>
<dbReference type="FunFam" id="3.40.50.300:FF:000224">
    <property type="entry name" value="Energy-coupling factor transporter ATP-binding protein EcfA"/>
    <property type="match status" value="1"/>
</dbReference>
<dbReference type="GO" id="GO:0016887">
    <property type="term" value="F:ATP hydrolysis activity"/>
    <property type="evidence" value="ECO:0007669"/>
    <property type="project" value="InterPro"/>
</dbReference>
<dbReference type="InterPro" id="IPR015856">
    <property type="entry name" value="ABC_transpr_CbiO/EcfA_su"/>
</dbReference>
<evidence type="ECO:0000256" key="2">
    <source>
        <dbReference type="ARBA" id="ARBA00005417"/>
    </source>
</evidence>
<dbReference type="KEGG" id="swo:Swol_1949"/>
<reference evidence="11" key="1">
    <citation type="journal article" date="2010" name="Environ. Microbiol.">
        <title>The genome of Syntrophomonas wolfei: new insights into syntrophic metabolism and biohydrogen production.</title>
        <authorList>
            <person name="Sieber J.R."/>
            <person name="Sims D.R."/>
            <person name="Han C."/>
            <person name="Kim E."/>
            <person name="Lykidis A."/>
            <person name="Lapidus A.L."/>
            <person name="McDonnald E."/>
            <person name="Rohlin L."/>
            <person name="Culley D.E."/>
            <person name="Gunsalus R."/>
            <person name="McInerney M.J."/>
        </authorList>
    </citation>
    <scope>NUCLEOTIDE SEQUENCE [LARGE SCALE GENOMIC DNA]</scope>
    <source>
        <strain evidence="11">DSM 2245B / Goettingen</strain>
    </source>
</reference>
<comment type="similarity">
    <text evidence="2">Belongs to the ABC transporter superfamily.</text>
</comment>
<dbReference type="InterPro" id="IPR027417">
    <property type="entry name" value="P-loop_NTPase"/>
</dbReference>
<keyword evidence="6" id="KW-0067">ATP-binding</keyword>
<dbReference type="OrthoDB" id="9784332at2"/>
<dbReference type="GO" id="GO:0005524">
    <property type="term" value="F:ATP binding"/>
    <property type="evidence" value="ECO:0007669"/>
    <property type="project" value="UniProtKB-KW"/>
</dbReference>
<dbReference type="PROSITE" id="PS50893">
    <property type="entry name" value="ABC_TRANSPORTER_2"/>
    <property type="match status" value="1"/>
</dbReference>
<dbReference type="PROSITE" id="PS00211">
    <property type="entry name" value="ABC_TRANSPORTER_1"/>
    <property type="match status" value="1"/>
</dbReference>
<dbReference type="InterPro" id="IPR003439">
    <property type="entry name" value="ABC_transporter-like_ATP-bd"/>
</dbReference>
<dbReference type="CDD" id="cd03225">
    <property type="entry name" value="ABC_cobalt_CbiO_domain1"/>
    <property type="match status" value="1"/>
</dbReference>
<evidence type="ECO:0000313" key="10">
    <source>
        <dbReference type="EMBL" id="ABI69246.1"/>
    </source>
</evidence>
<dbReference type="Gene3D" id="3.40.50.300">
    <property type="entry name" value="P-loop containing nucleotide triphosphate hydrolases"/>
    <property type="match status" value="1"/>
</dbReference>